<feature type="region of interest" description="Disordered" evidence="2">
    <location>
        <begin position="557"/>
        <end position="619"/>
    </location>
</feature>
<protein>
    <submittedName>
        <fullName evidence="5">Uncharacterized protein</fullName>
    </submittedName>
</protein>
<evidence type="ECO:0000256" key="2">
    <source>
        <dbReference type="SAM" id="MobiDB-lite"/>
    </source>
</evidence>
<keyword evidence="1" id="KW-0175">Coiled coil</keyword>
<dbReference type="AlphaFoldDB" id="A0A4U0XGQ8"/>
<feature type="coiled-coil region" evidence="1">
    <location>
        <begin position="346"/>
        <end position="373"/>
    </location>
</feature>
<name>A0A4U0XGQ8_9PEZI</name>
<sequence>MIDAESGIEVCVKPSEDGAPFKEYIAPATSPLYTGRRNEAYIEAVTDQRFGIFIRLGPGFDFKGCSRVRVRYSIDKTFCFCRTFLKPARKQSRDKWAFSHREVPAGEGASRYFGYTFGEVVPAETMELTQDQEDKETKARGRIRVTVCRGSAVYRPYDREFESTTSEMVLQSSKKVAVDNGKSHSLKPLDLGPAVIPNEEWFFTPASGTKGQKMDFTFLYTSRMILELKKIAPTDTGLPNLSKRPQPLLNTPRASLAPKRKAIEPASKTGISIRQDDEIMIVDPPTTTLPKIKQEQKSIIDITSDEPVAKKVKTKHDQAAIASTAAVLPGGTAQDAAPGGQSGTARATARINLELEENRLKREEIELKRRLMELDDGDRVPEEDTEHFFSRLLLASHYHETSPQWWQSATPDSPLGILADVHDRESGVGEGRSRVTEVLFYASKDIQSAEKSPTPTIPSFSVHALLLSSDRLVQAGEPTPPGSPIPNENGVEGVFLPLRTSATTEMINEPPVRKRKSVNDTFDEAAERRKKARRKGGEGVAAAAAIKTEDSIPSLKHRRTVSISDGQAIPLQASRLSRSPSVASSRPTTAGAPLEAAKRSSLSRVQSISGPSSEGSLEDKNKAIISRVVMAGMRLYGLTQSKSRKSRASSATLVPLLQGCPEPSDADQQRDEEYKLVYHQTFKGTCFAYRENMAGSSLQPLTEALRDTVDRLLDMFCNDPLKAGLPGIADKLTPGGRKAFGAGKTSESDGIIVSTAG</sequence>
<feature type="domain" description="Sld7 C-terminal" evidence="3">
    <location>
        <begin position="618"/>
        <end position="717"/>
    </location>
</feature>
<dbReference type="InterPro" id="IPR041260">
    <property type="entry name" value="Sld7_C"/>
</dbReference>
<dbReference type="PANTHER" id="PTHR36223">
    <property type="entry name" value="BETA-LACTAMASE-TYPE TRANSPEPTIDASE FOLD DOMAIN CONTAINING PROTEIN"/>
    <property type="match status" value="1"/>
</dbReference>
<gene>
    <name evidence="5" type="ORF">B0A55_05784</name>
</gene>
<organism evidence="5 6">
    <name type="scientific">Friedmanniomyces simplex</name>
    <dbReference type="NCBI Taxonomy" id="329884"/>
    <lineage>
        <taxon>Eukaryota</taxon>
        <taxon>Fungi</taxon>
        <taxon>Dikarya</taxon>
        <taxon>Ascomycota</taxon>
        <taxon>Pezizomycotina</taxon>
        <taxon>Dothideomycetes</taxon>
        <taxon>Dothideomycetidae</taxon>
        <taxon>Mycosphaerellales</taxon>
        <taxon>Teratosphaeriaceae</taxon>
        <taxon>Friedmanniomyces</taxon>
    </lineage>
</organism>
<proteinExistence type="predicted"/>
<dbReference type="Proteomes" id="UP000309340">
    <property type="component" value="Unassembled WGS sequence"/>
</dbReference>
<evidence type="ECO:0000313" key="5">
    <source>
        <dbReference type="EMBL" id="TKA75411.1"/>
    </source>
</evidence>
<evidence type="ECO:0000259" key="3">
    <source>
        <dbReference type="Pfam" id="PF18596"/>
    </source>
</evidence>
<dbReference type="PANTHER" id="PTHR36223:SF5">
    <property type="entry name" value="BETA-LACTAMASE-TYPE TRANSPEPTIDASE FOLD DOMAIN CONTAINING PROTEIN"/>
    <property type="match status" value="1"/>
</dbReference>
<reference evidence="5 6" key="1">
    <citation type="submission" date="2017-03" db="EMBL/GenBank/DDBJ databases">
        <title>Genomes of endolithic fungi from Antarctica.</title>
        <authorList>
            <person name="Coleine C."/>
            <person name="Masonjones S."/>
            <person name="Stajich J.E."/>
        </authorList>
    </citation>
    <scope>NUCLEOTIDE SEQUENCE [LARGE SCALE GENOMIC DNA]</scope>
    <source>
        <strain evidence="5 6">CCFEE 5184</strain>
    </source>
</reference>
<dbReference type="STRING" id="329884.A0A4U0XGQ8"/>
<dbReference type="InterPro" id="IPR057678">
    <property type="entry name" value="DUF7918"/>
</dbReference>
<evidence type="ECO:0000259" key="4">
    <source>
        <dbReference type="Pfam" id="PF25534"/>
    </source>
</evidence>
<keyword evidence="6" id="KW-1185">Reference proteome</keyword>
<feature type="region of interest" description="Disordered" evidence="2">
    <location>
        <begin position="508"/>
        <end position="542"/>
    </location>
</feature>
<dbReference type="Pfam" id="PF25534">
    <property type="entry name" value="DUF7918"/>
    <property type="match status" value="1"/>
</dbReference>
<dbReference type="Pfam" id="PF18596">
    <property type="entry name" value="Sld7_C"/>
    <property type="match status" value="1"/>
</dbReference>
<evidence type="ECO:0000256" key="1">
    <source>
        <dbReference type="SAM" id="Coils"/>
    </source>
</evidence>
<comment type="caution">
    <text evidence="5">The sequence shown here is derived from an EMBL/GenBank/DDBJ whole genome shotgun (WGS) entry which is preliminary data.</text>
</comment>
<feature type="compositionally biased region" description="Polar residues" evidence="2">
    <location>
        <begin position="600"/>
        <end position="615"/>
    </location>
</feature>
<dbReference type="OrthoDB" id="4205424at2759"/>
<dbReference type="EMBL" id="NAJQ01000194">
    <property type="protein sequence ID" value="TKA75411.1"/>
    <property type="molecule type" value="Genomic_DNA"/>
</dbReference>
<feature type="domain" description="DUF7918" evidence="4">
    <location>
        <begin position="10"/>
        <end position="234"/>
    </location>
</feature>
<feature type="compositionally biased region" description="Low complexity" evidence="2">
    <location>
        <begin position="573"/>
        <end position="590"/>
    </location>
</feature>
<evidence type="ECO:0000313" key="6">
    <source>
        <dbReference type="Proteomes" id="UP000309340"/>
    </source>
</evidence>
<accession>A0A4U0XGQ8</accession>